<comment type="similarity">
    <text evidence="2">Belongs to the MoaD family.</text>
</comment>
<dbReference type="UniPathway" id="UPA00344"/>
<name>A0A849T330_UNCEI</name>
<evidence type="ECO:0000256" key="2">
    <source>
        <dbReference type="ARBA" id="ARBA00024200"/>
    </source>
</evidence>
<keyword evidence="1" id="KW-0547">Nucleotide-binding</keyword>
<dbReference type="Proteomes" id="UP000580839">
    <property type="component" value="Unassembled WGS sequence"/>
</dbReference>
<dbReference type="InterPro" id="IPR044672">
    <property type="entry name" value="MOCS2A"/>
</dbReference>
<dbReference type="InterPro" id="IPR016155">
    <property type="entry name" value="Mopterin_synth/thiamin_S_b"/>
</dbReference>
<feature type="region of interest" description="Disordered" evidence="4">
    <location>
        <begin position="60"/>
        <end position="81"/>
    </location>
</feature>
<organism evidence="5 6">
    <name type="scientific">Eiseniibacteriota bacterium</name>
    <dbReference type="NCBI Taxonomy" id="2212470"/>
    <lineage>
        <taxon>Bacteria</taxon>
        <taxon>Candidatus Eiseniibacteriota</taxon>
    </lineage>
</organism>
<dbReference type="GO" id="GO:1990133">
    <property type="term" value="C:molybdopterin adenylyltransferase complex"/>
    <property type="evidence" value="ECO:0007669"/>
    <property type="project" value="TreeGrafter"/>
</dbReference>
<dbReference type="EMBL" id="JABFRW010000210">
    <property type="protein sequence ID" value="NOT35679.1"/>
    <property type="molecule type" value="Genomic_DNA"/>
</dbReference>
<dbReference type="AlphaFoldDB" id="A0A849T330"/>
<dbReference type="GO" id="GO:0000166">
    <property type="term" value="F:nucleotide binding"/>
    <property type="evidence" value="ECO:0007669"/>
    <property type="project" value="UniProtKB-KW"/>
</dbReference>
<reference evidence="5 6" key="1">
    <citation type="submission" date="2020-04" db="EMBL/GenBank/DDBJ databases">
        <title>Metagenomic profiling of ammonia- and methane-oxidizing microorganisms in a Dutch drinking water treatment plant.</title>
        <authorList>
            <person name="Poghosyan L."/>
            <person name="Leucker S."/>
        </authorList>
    </citation>
    <scope>NUCLEOTIDE SEQUENCE [LARGE SCALE GENOMIC DNA]</scope>
    <source>
        <strain evidence="5">S-RSF-IL-03</strain>
    </source>
</reference>
<comment type="caution">
    <text evidence="5">The sequence shown here is derived from an EMBL/GenBank/DDBJ whole genome shotgun (WGS) entry which is preliminary data.</text>
</comment>
<dbReference type="PANTHER" id="PTHR33359:SF1">
    <property type="entry name" value="MOLYBDOPTERIN SYNTHASE SULFUR CARRIER SUBUNIT"/>
    <property type="match status" value="1"/>
</dbReference>
<dbReference type="Gene3D" id="3.10.20.30">
    <property type="match status" value="1"/>
</dbReference>
<evidence type="ECO:0000313" key="6">
    <source>
        <dbReference type="Proteomes" id="UP000580839"/>
    </source>
</evidence>
<proteinExistence type="inferred from homology"/>
<accession>A0A849T330</accession>
<dbReference type="InterPro" id="IPR012675">
    <property type="entry name" value="Beta-grasp_dom_sf"/>
</dbReference>
<evidence type="ECO:0000313" key="5">
    <source>
        <dbReference type="EMBL" id="NOT35679.1"/>
    </source>
</evidence>
<dbReference type="PANTHER" id="PTHR33359">
    <property type="entry name" value="MOLYBDOPTERIN SYNTHASE SULFUR CARRIER SUBUNIT"/>
    <property type="match status" value="1"/>
</dbReference>
<evidence type="ECO:0000256" key="4">
    <source>
        <dbReference type="SAM" id="MobiDB-lite"/>
    </source>
</evidence>
<gene>
    <name evidence="5" type="ORF">HOP12_16180</name>
</gene>
<dbReference type="InterPro" id="IPR003749">
    <property type="entry name" value="ThiS/MoaD-like"/>
</dbReference>
<sequence>MTIRILAFAQAREALGASSLELELPPGSRVSDALRTLVSSAPTLAPIAAHLALAVGEELSDGSRELRDGDELALLPPVSGG</sequence>
<evidence type="ECO:0000256" key="3">
    <source>
        <dbReference type="ARBA" id="ARBA00024247"/>
    </source>
</evidence>
<dbReference type="GO" id="GO:0006777">
    <property type="term" value="P:Mo-molybdopterin cofactor biosynthetic process"/>
    <property type="evidence" value="ECO:0007669"/>
    <property type="project" value="InterPro"/>
</dbReference>
<protein>
    <recommendedName>
        <fullName evidence="3">Molybdopterin synthase sulfur carrier subunit</fullName>
    </recommendedName>
</protein>
<dbReference type="SUPFAM" id="SSF54285">
    <property type="entry name" value="MoaD/ThiS"/>
    <property type="match status" value="1"/>
</dbReference>
<evidence type="ECO:0000256" key="1">
    <source>
        <dbReference type="ARBA" id="ARBA00022741"/>
    </source>
</evidence>
<dbReference type="Pfam" id="PF02597">
    <property type="entry name" value="ThiS"/>
    <property type="match status" value="1"/>
</dbReference>
<dbReference type="CDD" id="cd00754">
    <property type="entry name" value="Ubl_MoaD"/>
    <property type="match status" value="1"/>
</dbReference>
<feature type="compositionally biased region" description="Basic and acidic residues" evidence="4">
    <location>
        <begin position="61"/>
        <end position="70"/>
    </location>
</feature>